<keyword evidence="2" id="KW-1185">Reference proteome</keyword>
<evidence type="ECO:0000313" key="2">
    <source>
        <dbReference type="Proteomes" id="UP001358614"/>
    </source>
</evidence>
<name>A0AAX4KKJ2_9TREE</name>
<gene>
    <name evidence="1" type="ORF">V865_004145</name>
</gene>
<dbReference type="Proteomes" id="UP001358614">
    <property type="component" value="Chromosome 1"/>
</dbReference>
<protein>
    <submittedName>
        <fullName evidence="1">Uncharacterized protein</fullName>
    </submittedName>
</protein>
<organism evidence="1 2">
    <name type="scientific">Kwoniella europaea PYCC6329</name>
    <dbReference type="NCBI Taxonomy" id="1423913"/>
    <lineage>
        <taxon>Eukaryota</taxon>
        <taxon>Fungi</taxon>
        <taxon>Dikarya</taxon>
        <taxon>Basidiomycota</taxon>
        <taxon>Agaricomycotina</taxon>
        <taxon>Tremellomycetes</taxon>
        <taxon>Tremellales</taxon>
        <taxon>Cryptococcaceae</taxon>
        <taxon>Kwoniella</taxon>
    </lineage>
</organism>
<reference evidence="1 2" key="1">
    <citation type="submission" date="2024-01" db="EMBL/GenBank/DDBJ databases">
        <title>Comparative genomics of Cryptococcus and Kwoniella reveals pathogenesis evolution and contrasting modes of karyotype evolution via chromosome fusion or intercentromeric recombination.</title>
        <authorList>
            <person name="Coelho M.A."/>
            <person name="David-Palma M."/>
            <person name="Shea T."/>
            <person name="Bowers K."/>
            <person name="McGinley-Smith S."/>
            <person name="Mohammad A.W."/>
            <person name="Gnirke A."/>
            <person name="Yurkov A.M."/>
            <person name="Nowrousian M."/>
            <person name="Sun S."/>
            <person name="Cuomo C.A."/>
            <person name="Heitman J."/>
        </authorList>
    </citation>
    <scope>NUCLEOTIDE SEQUENCE [LARGE SCALE GENOMIC DNA]</scope>
    <source>
        <strain evidence="1 2">PYCC6329</strain>
    </source>
</reference>
<dbReference type="RefSeq" id="XP_066084027.1">
    <property type="nucleotide sequence ID" value="XM_066227930.1"/>
</dbReference>
<evidence type="ECO:0000313" key="1">
    <source>
        <dbReference type="EMBL" id="WWD06060.1"/>
    </source>
</evidence>
<sequence length="305" mass="34558">MSSSIDNSTNSEGYNAKLYIHKLSGGAIHFDDTWLGERVLALQPTITTLQVPRRPNITTRLLTSGEVTIELPKTTFEGTVHFGDQQIPVEGQVGCDLRKVELKNKQNMYAFSSRDSWFQSLKKRDVVSGFKSIGIESKCANKMWMKNLYIPEAGSGFKNTYDSSQTERRSRKYMNIKWDEKTQSLHRIWTDYKDLIIDLSVDRGTTVQRKLTMIDQGVLWMYKEGVDGRLQSVNEDNGNEEEARLISDLNMELINGISERRANTQPTVSITGRSVQGDSNSVEKNGLSTLDKILSHFWTPTSTSD</sequence>
<proteinExistence type="predicted"/>
<dbReference type="AlphaFoldDB" id="A0AAX4KKJ2"/>
<dbReference type="KEGG" id="ker:91102947"/>
<dbReference type="EMBL" id="CP144089">
    <property type="protein sequence ID" value="WWD06060.1"/>
    <property type="molecule type" value="Genomic_DNA"/>
</dbReference>
<dbReference type="GeneID" id="91102947"/>
<accession>A0AAX4KKJ2</accession>